<accession>A0ABP8MSW6</accession>
<dbReference type="InterPro" id="IPR013740">
    <property type="entry name" value="Redoxin"/>
</dbReference>
<keyword evidence="4" id="KW-0676">Redox-active center</keyword>
<evidence type="ECO:0000256" key="5">
    <source>
        <dbReference type="SAM" id="Coils"/>
    </source>
</evidence>
<evidence type="ECO:0000313" key="9">
    <source>
        <dbReference type="Proteomes" id="UP001500840"/>
    </source>
</evidence>
<evidence type="ECO:0000313" key="8">
    <source>
        <dbReference type="EMBL" id="GAA4454330.1"/>
    </source>
</evidence>
<dbReference type="SUPFAM" id="SSF48452">
    <property type="entry name" value="TPR-like"/>
    <property type="match status" value="2"/>
</dbReference>
<reference evidence="9" key="1">
    <citation type="journal article" date="2019" name="Int. J. Syst. Evol. Microbiol.">
        <title>The Global Catalogue of Microorganisms (GCM) 10K type strain sequencing project: providing services to taxonomists for standard genome sequencing and annotation.</title>
        <authorList>
            <consortium name="The Broad Institute Genomics Platform"/>
            <consortium name="The Broad Institute Genome Sequencing Center for Infectious Disease"/>
            <person name="Wu L."/>
            <person name="Ma J."/>
        </authorList>
    </citation>
    <scope>NUCLEOTIDE SEQUENCE [LARGE SCALE GENOMIC DNA]</scope>
    <source>
        <strain evidence="9">JCM 17759</strain>
    </source>
</reference>
<feature type="domain" description="Thioredoxin" evidence="7">
    <location>
        <begin position="362"/>
        <end position="524"/>
    </location>
</feature>
<keyword evidence="5" id="KW-0175">Coiled coil</keyword>
<dbReference type="Proteomes" id="UP001500840">
    <property type="component" value="Unassembled WGS sequence"/>
</dbReference>
<evidence type="ECO:0000256" key="2">
    <source>
        <dbReference type="ARBA" id="ARBA00022748"/>
    </source>
</evidence>
<dbReference type="Gene3D" id="3.40.30.10">
    <property type="entry name" value="Glutaredoxin"/>
    <property type="match status" value="1"/>
</dbReference>
<keyword evidence="6" id="KW-0732">Signal</keyword>
<dbReference type="PANTHER" id="PTHR42852">
    <property type="entry name" value="THIOL:DISULFIDE INTERCHANGE PROTEIN DSBE"/>
    <property type="match status" value="1"/>
</dbReference>
<name>A0ABP8MSW6_9BACT</name>
<dbReference type="InterPro" id="IPR013766">
    <property type="entry name" value="Thioredoxin_domain"/>
</dbReference>
<dbReference type="InterPro" id="IPR050553">
    <property type="entry name" value="Thioredoxin_ResA/DsbE_sf"/>
</dbReference>
<sequence length="940" mass="104622">MNFSSRLFCAVLFAITVTPVHAADHVYGTVSPWGQMVDPDGDCSFTVNRDAITIGFSGTVQGLDAEQGRMNAPRILRSMEGDFAVEVTVDGNLPLPDDESARAYVSGGLVLLQDDRNYIRFERASFTRAGVVNHYANFEQRIDAKRTRMGLFKDFPLPNDQPVDLRLEVSAGTVRALVRLADQSWHEMGTAKLDDESTYSVGVSGVNTSGKPVNVSFRGIKHQQPLVAIEAKSRSNLDLSAPAKVVALPSITTSGFNKFMGEIMKLQQRSKDVDSMDAQARQQWIDDAKKVVKEGAGPAAMRFSPLLVSGLSRSFQEAGDHDLAISVFNQFIEVFNNMEDDDAARVAKQLKTTRDQLKAKLEMIGKPLEIEGETLSGGALDWQSYKGKVVLVDFWASWCGPCRREIPNVLEQYRNFHDQGFEVVGICLDTDRDKAEKYNADEKIPWPSLFAKDAGWKHPMATKYGVTAIPTAILVDRDGNVVSLSARGEKLGELLTDLIGPVDPVISAGESAALRQQWLDALQNFERILQDDANHISARHGATLSAYMLQDTDRYLTHAKAAYQLTKELRTENIGVSARLVGAASLMPGAFDDFDAAIELTPPSWKEGKQFRDSRNHLLVLKRAERFEELLATCDKLVGVADGPHDRSMLLHLKATSLYHLDRINEANTLLLQARKIFAESMPAIGAGRQIPGEHYDWFVIGVSARNDANQVALEKLDDALAANPDDMDLLATRAQLHFLWHRWEAATRDFQKLAQHKPLDLKTLEHAAVSAVLAGHVEEYRNLSNELEQLLDKVENSESAWRIARILVLVPNTIGNEDRLLTAVRENAKQRRFWWRHQALVSVLYRSGKYEEASALITPTLAVARARPQRDELVTRLWQSMIQCQLGDQAMAKKTLVMVTTYMDENPKTAGVHIQGSEVTELMVLRREAENLIGKGDDI</sequence>
<evidence type="ECO:0000259" key="7">
    <source>
        <dbReference type="PROSITE" id="PS51352"/>
    </source>
</evidence>
<gene>
    <name evidence="8" type="ORF">GCM10023156_26630</name>
</gene>
<dbReference type="Gene3D" id="2.60.120.200">
    <property type="match status" value="1"/>
</dbReference>
<organism evidence="8 9">
    <name type="scientific">Novipirellula rosea</name>
    <dbReference type="NCBI Taxonomy" id="1031540"/>
    <lineage>
        <taxon>Bacteria</taxon>
        <taxon>Pseudomonadati</taxon>
        <taxon>Planctomycetota</taxon>
        <taxon>Planctomycetia</taxon>
        <taxon>Pirellulales</taxon>
        <taxon>Pirellulaceae</taxon>
        <taxon>Novipirellula</taxon>
    </lineage>
</organism>
<keyword evidence="3" id="KW-1015">Disulfide bond</keyword>
<comment type="subcellular location">
    <subcellularLocation>
        <location evidence="1">Cell envelope</location>
    </subcellularLocation>
</comment>
<dbReference type="PROSITE" id="PS51352">
    <property type="entry name" value="THIOREDOXIN_2"/>
    <property type="match status" value="1"/>
</dbReference>
<protein>
    <recommendedName>
        <fullName evidence="7">Thioredoxin domain-containing protein</fullName>
    </recommendedName>
</protein>
<evidence type="ECO:0000256" key="1">
    <source>
        <dbReference type="ARBA" id="ARBA00004196"/>
    </source>
</evidence>
<feature type="signal peptide" evidence="6">
    <location>
        <begin position="1"/>
        <end position="22"/>
    </location>
</feature>
<dbReference type="CDD" id="cd02966">
    <property type="entry name" value="TlpA_like_family"/>
    <property type="match status" value="1"/>
</dbReference>
<dbReference type="Pfam" id="PF08534">
    <property type="entry name" value="Redoxin"/>
    <property type="match status" value="1"/>
</dbReference>
<keyword evidence="9" id="KW-1185">Reference proteome</keyword>
<dbReference type="InterPro" id="IPR036249">
    <property type="entry name" value="Thioredoxin-like_sf"/>
</dbReference>
<dbReference type="PROSITE" id="PS00194">
    <property type="entry name" value="THIOREDOXIN_1"/>
    <property type="match status" value="1"/>
</dbReference>
<dbReference type="SUPFAM" id="SSF52833">
    <property type="entry name" value="Thioredoxin-like"/>
    <property type="match status" value="1"/>
</dbReference>
<evidence type="ECO:0000256" key="3">
    <source>
        <dbReference type="ARBA" id="ARBA00023157"/>
    </source>
</evidence>
<evidence type="ECO:0000256" key="4">
    <source>
        <dbReference type="ARBA" id="ARBA00023284"/>
    </source>
</evidence>
<keyword evidence="2" id="KW-0201">Cytochrome c-type biogenesis</keyword>
<dbReference type="RefSeq" id="WP_345322727.1">
    <property type="nucleotide sequence ID" value="NZ_BAABGA010000035.1"/>
</dbReference>
<dbReference type="InterPro" id="IPR011990">
    <property type="entry name" value="TPR-like_helical_dom_sf"/>
</dbReference>
<feature type="chain" id="PRO_5045753949" description="Thioredoxin domain-containing protein" evidence="6">
    <location>
        <begin position="23"/>
        <end position="940"/>
    </location>
</feature>
<comment type="caution">
    <text evidence="8">The sequence shown here is derived from an EMBL/GenBank/DDBJ whole genome shotgun (WGS) entry which is preliminary data.</text>
</comment>
<dbReference type="PANTHER" id="PTHR42852:SF6">
    <property type="entry name" value="THIOL:DISULFIDE INTERCHANGE PROTEIN DSBE"/>
    <property type="match status" value="1"/>
</dbReference>
<feature type="coiled-coil region" evidence="5">
    <location>
        <begin position="774"/>
        <end position="801"/>
    </location>
</feature>
<proteinExistence type="predicted"/>
<evidence type="ECO:0000256" key="6">
    <source>
        <dbReference type="SAM" id="SignalP"/>
    </source>
</evidence>
<dbReference type="InterPro" id="IPR017937">
    <property type="entry name" value="Thioredoxin_CS"/>
</dbReference>
<dbReference type="EMBL" id="BAABGA010000035">
    <property type="protein sequence ID" value="GAA4454330.1"/>
    <property type="molecule type" value="Genomic_DNA"/>
</dbReference>
<dbReference type="Gene3D" id="1.25.40.10">
    <property type="entry name" value="Tetratricopeptide repeat domain"/>
    <property type="match status" value="2"/>
</dbReference>